<accession>A0AB73I995</accession>
<keyword evidence="3 4" id="KW-0732">Signal</keyword>
<dbReference type="AlphaFoldDB" id="A0AB73I995"/>
<evidence type="ECO:0000259" key="5">
    <source>
        <dbReference type="Pfam" id="PF13407"/>
    </source>
</evidence>
<gene>
    <name evidence="6" type="ORF">J2793_002029</name>
</gene>
<dbReference type="SUPFAM" id="SSF53822">
    <property type="entry name" value="Periplasmic binding protein-like I"/>
    <property type="match status" value="1"/>
</dbReference>
<protein>
    <submittedName>
        <fullName evidence="6">Ribose transport system substrate-binding protein</fullName>
    </submittedName>
</protein>
<dbReference type="Gene3D" id="3.40.50.2300">
    <property type="match status" value="2"/>
</dbReference>
<comment type="similarity">
    <text evidence="2">Belongs to the bacterial solute-binding protein 2 family.</text>
</comment>
<evidence type="ECO:0000256" key="2">
    <source>
        <dbReference type="ARBA" id="ARBA00007639"/>
    </source>
</evidence>
<proteinExistence type="inferred from homology"/>
<reference evidence="6" key="1">
    <citation type="submission" date="2023-07" db="EMBL/GenBank/DDBJ databases">
        <title>Sorghum-associated microbial communities from plants grown in Nebraska, USA.</title>
        <authorList>
            <person name="Schachtman D."/>
        </authorList>
    </citation>
    <scope>NUCLEOTIDE SEQUENCE</scope>
    <source>
        <strain evidence="6">DS1061</strain>
    </source>
</reference>
<evidence type="ECO:0000256" key="4">
    <source>
        <dbReference type="SAM" id="SignalP"/>
    </source>
</evidence>
<comment type="caution">
    <text evidence="6">The sequence shown here is derived from an EMBL/GenBank/DDBJ whole genome shotgun (WGS) entry which is preliminary data.</text>
</comment>
<dbReference type="GO" id="GO:0030246">
    <property type="term" value="F:carbohydrate binding"/>
    <property type="evidence" value="ECO:0007669"/>
    <property type="project" value="UniProtKB-ARBA"/>
</dbReference>
<evidence type="ECO:0000313" key="6">
    <source>
        <dbReference type="EMBL" id="MDP9646596.1"/>
    </source>
</evidence>
<evidence type="ECO:0000256" key="3">
    <source>
        <dbReference type="ARBA" id="ARBA00022729"/>
    </source>
</evidence>
<dbReference type="PANTHER" id="PTHR46847">
    <property type="entry name" value="D-ALLOSE-BINDING PERIPLASMIC PROTEIN-RELATED"/>
    <property type="match status" value="1"/>
</dbReference>
<dbReference type="GeneID" id="97015293"/>
<sequence>MKHCHGSTSRAARGVSSSVAAVVTVSAALAAALACASAGAQCVSSLQAGSIGPKSIVGQGPNGEKAASVDAVQLTAAEAAKVKAGKFKVGISMQTMNLDWSQLQVQGITDTLKKYDVDVIGTASAEYQVDKQIADIENTIQRHPDGIISIPVDGTATAATYKKVSAAGIKLVFMDNVPTGLKHPEQYASMISADSEGNGQIAAKVLASCVPQGATIGLVNFGVDYFSTKERTKAVNEWMKKNRPDIKIKQVDFTDPSKVGQIAGDFLTGNPDVKGLFAVWDQPALDTLTSMRAQGVNIPVTTVDLGLQSAIEIAKGGPLKATGSQRPYDQGVAEAMAMMKALIGQTPPAWIGVQSLPVVQSTVLEAYKTVFKKDPPPQLADACKKAKPACG</sequence>
<comment type="subcellular location">
    <subcellularLocation>
        <location evidence="1">Cell envelope</location>
    </subcellularLocation>
</comment>
<dbReference type="InterPro" id="IPR028082">
    <property type="entry name" value="Peripla_BP_I"/>
</dbReference>
<dbReference type="GO" id="GO:0030313">
    <property type="term" value="C:cell envelope"/>
    <property type="evidence" value="ECO:0007669"/>
    <property type="project" value="UniProtKB-SubCell"/>
</dbReference>
<dbReference type="Pfam" id="PF13407">
    <property type="entry name" value="Peripla_BP_4"/>
    <property type="match status" value="1"/>
</dbReference>
<dbReference type="InterPro" id="IPR025997">
    <property type="entry name" value="SBP_2_dom"/>
</dbReference>
<evidence type="ECO:0000256" key="1">
    <source>
        <dbReference type="ARBA" id="ARBA00004196"/>
    </source>
</evidence>
<evidence type="ECO:0000313" key="7">
    <source>
        <dbReference type="Proteomes" id="UP001229486"/>
    </source>
</evidence>
<dbReference type="PROSITE" id="PS51257">
    <property type="entry name" value="PROKAR_LIPOPROTEIN"/>
    <property type="match status" value="1"/>
</dbReference>
<dbReference type="Proteomes" id="UP001229486">
    <property type="component" value="Unassembled WGS sequence"/>
</dbReference>
<feature type="chain" id="PRO_5044501019" evidence="4">
    <location>
        <begin position="41"/>
        <end position="391"/>
    </location>
</feature>
<organism evidence="6 7">
    <name type="scientific">Paraburkholderia caledonica</name>
    <dbReference type="NCBI Taxonomy" id="134536"/>
    <lineage>
        <taxon>Bacteria</taxon>
        <taxon>Pseudomonadati</taxon>
        <taxon>Pseudomonadota</taxon>
        <taxon>Betaproteobacteria</taxon>
        <taxon>Burkholderiales</taxon>
        <taxon>Burkholderiaceae</taxon>
        <taxon>Paraburkholderia</taxon>
    </lineage>
</organism>
<dbReference type="EMBL" id="JAURTK010000002">
    <property type="protein sequence ID" value="MDP9646596.1"/>
    <property type="molecule type" value="Genomic_DNA"/>
</dbReference>
<dbReference type="PANTHER" id="PTHR46847:SF1">
    <property type="entry name" value="D-ALLOSE-BINDING PERIPLASMIC PROTEIN-RELATED"/>
    <property type="match status" value="1"/>
</dbReference>
<feature type="signal peptide" evidence="4">
    <location>
        <begin position="1"/>
        <end position="40"/>
    </location>
</feature>
<feature type="domain" description="Periplasmic binding protein" evidence="5">
    <location>
        <begin position="89"/>
        <end position="345"/>
    </location>
</feature>
<dbReference type="RefSeq" id="WP_020066141.1">
    <property type="nucleotide sequence ID" value="NZ_JAURTK010000002.1"/>
</dbReference>
<dbReference type="CDD" id="cd06316">
    <property type="entry name" value="PBP1_ABC_sugar_binding-like"/>
    <property type="match status" value="1"/>
</dbReference>
<name>A0AB73I995_9BURK</name>